<evidence type="ECO:0000256" key="2">
    <source>
        <dbReference type="ARBA" id="ARBA00022692"/>
    </source>
</evidence>
<reference evidence="8 9" key="1">
    <citation type="journal article" date="2014" name="PLoS Genet.">
        <title>Phylogenetically driven sequencing of extremely halophilic archaea reveals strategies for static and dynamic osmo-response.</title>
        <authorList>
            <person name="Becker E.A."/>
            <person name="Seitzer P.M."/>
            <person name="Tritt A."/>
            <person name="Larsen D."/>
            <person name="Krusor M."/>
            <person name="Yao A.I."/>
            <person name="Wu D."/>
            <person name="Madern D."/>
            <person name="Eisen J.A."/>
            <person name="Darling A.E."/>
            <person name="Facciotti M.T."/>
        </authorList>
    </citation>
    <scope>NUCLEOTIDE SEQUENCE [LARGE SCALE GENOMIC DNA]</scope>
    <source>
        <strain evidence="8 9">DSM 18795</strain>
    </source>
</reference>
<dbReference type="InterPro" id="IPR044880">
    <property type="entry name" value="NCX_ion-bd_dom_sf"/>
</dbReference>
<feature type="transmembrane region" description="Helical" evidence="6">
    <location>
        <begin position="6"/>
        <end position="25"/>
    </location>
</feature>
<dbReference type="OrthoDB" id="142185at2157"/>
<evidence type="ECO:0000256" key="1">
    <source>
        <dbReference type="ARBA" id="ARBA00004141"/>
    </source>
</evidence>
<feature type="domain" description="Sodium/calcium exchanger membrane region" evidence="7">
    <location>
        <begin position="190"/>
        <end position="326"/>
    </location>
</feature>
<dbReference type="Pfam" id="PF01699">
    <property type="entry name" value="Na_Ca_ex"/>
    <property type="match status" value="2"/>
</dbReference>
<feature type="transmembrane region" description="Helical" evidence="6">
    <location>
        <begin position="222"/>
        <end position="245"/>
    </location>
</feature>
<evidence type="ECO:0000313" key="9">
    <source>
        <dbReference type="Proteomes" id="UP000011531"/>
    </source>
</evidence>
<dbReference type="Gene3D" id="1.20.1420.30">
    <property type="entry name" value="NCX, central ion-binding region"/>
    <property type="match status" value="2"/>
</dbReference>
<protein>
    <submittedName>
        <fullName evidence="8">CaCA family Na+/Ca+ antiporter</fullName>
    </submittedName>
</protein>
<dbReference type="RefSeq" id="WP_008426232.1">
    <property type="nucleotide sequence ID" value="NZ_AOIA01000152.1"/>
</dbReference>
<dbReference type="AlphaFoldDB" id="L9WTZ6"/>
<organism evidence="8 9">
    <name type="scientific">Natronococcus jeotgali DSM 18795</name>
    <dbReference type="NCBI Taxonomy" id="1227498"/>
    <lineage>
        <taxon>Archaea</taxon>
        <taxon>Methanobacteriati</taxon>
        <taxon>Methanobacteriota</taxon>
        <taxon>Stenosarchaea group</taxon>
        <taxon>Halobacteria</taxon>
        <taxon>Halobacteriales</taxon>
        <taxon>Natrialbaceae</taxon>
        <taxon>Natronococcus</taxon>
    </lineage>
</organism>
<dbReference type="InterPro" id="IPR004481">
    <property type="entry name" value="K/Na/Ca-exchanger"/>
</dbReference>
<dbReference type="Proteomes" id="UP000011531">
    <property type="component" value="Unassembled WGS sequence"/>
</dbReference>
<comment type="subcellular location">
    <subcellularLocation>
        <location evidence="1">Membrane</location>
        <topology evidence="1">Multi-pass membrane protein</topology>
    </subcellularLocation>
</comment>
<dbReference type="PANTHER" id="PTHR10846:SF8">
    <property type="entry name" value="INNER MEMBRANE PROTEIN YRBG"/>
    <property type="match status" value="1"/>
</dbReference>
<dbReference type="NCBIfam" id="TIGR00367">
    <property type="entry name" value="calcium/sodium antiporter"/>
    <property type="match status" value="1"/>
</dbReference>
<accession>L9WTZ6</accession>
<keyword evidence="9" id="KW-1185">Reference proteome</keyword>
<proteinExistence type="predicted"/>
<evidence type="ECO:0000256" key="4">
    <source>
        <dbReference type="ARBA" id="ARBA00023136"/>
    </source>
</evidence>
<feature type="region of interest" description="Disordered" evidence="5">
    <location>
        <begin position="157"/>
        <end position="179"/>
    </location>
</feature>
<gene>
    <name evidence="8" type="ORF">C492_18650</name>
</gene>
<dbReference type="PATRIC" id="fig|1227498.3.peg.3685"/>
<feature type="transmembrane region" description="Helical" evidence="6">
    <location>
        <begin position="287"/>
        <end position="304"/>
    </location>
</feature>
<sequence>MSTLLGPALVLVAATVGLWFGARWLVDAASSLAGAAGVSPLVIGLTVVAFGTSAPELAVSTVAALEGTGDVAVGNVVGSNVFNLGIVLGIVALLRPFRVSQTLVRRDAVAMAAATAIATVILANRVVSRPEGAFLIVLLVGYTVGLAIDAHRQRTVENPSADDGGEFETARDRTPLDPSEPPVRFGLEIGRLLVGLALVVGGGRALVGAATTIGLAVGISEWTIGVTVVAAGTSLPELVTSVVAVRREAVAIAAGNVVGSNVFNLLGVLGVSATIRPTVVDPAVPASLVWLGVITAAATVVLATGRRLTRLEGLFLLAFAICYWAASAVA</sequence>
<feature type="transmembrane region" description="Helical" evidence="6">
    <location>
        <begin position="133"/>
        <end position="150"/>
    </location>
</feature>
<name>L9WTZ6_9EURY</name>
<evidence type="ECO:0000256" key="3">
    <source>
        <dbReference type="ARBA" id="ARBA00022989"/>
    </source>
</evidence>
<feature type="transmembrane region" description="Helical" evidence="6">
    <location>
        <begin position="192"/>
        <end position="216"/>
    </location>
</feature>
<feature type="transmembrane region" description="Helical" evidence="6">
    <location>
        <begin position="108"/>
        <end position="127"/>
    </location>
</feature>
<dbReference type="GO" id="GO:0005262">
    <property type="term" value="F:calcium channel activity"/>
    <property type="evidence" value="ECO:0007669"/>
    <property type="project" value="TreeGrafter"/>
</dbReference>
<feature type="transmembrane region" description="Helical" evidence="6">
    <location>
        <begin position="72"/>
        <end position="96"/>
    </location>
</feature>
<evidence type="ECO:0000256" key="5">
    <source>
        <dbReference type="SAM" id="MobiDB-lite"/>
    </source>
</evidence>
<comment type="caution">
    <text evidence="8">The sequence shown here is derived from an EMBL/GenBank/DDBJ whole genome shotgun (WGS) entry which is preliminary data.</text>
</comment>
<dbReference type="GO" id="GO:0008273">
    <property type="term" value="F:calcium, potassium:sodium antiporter activity"/>
    <property type="evidence" value="ECO:0007669"/>
    <property type="project" value="TreeGrafter"/>
</dbReference>
<dbReference type="PANTHER" id="PTHR10846">
    <property type="entry name" value="SODIUM/POTASSIUM/CALCIUM EXCHANGER"/>
    <property type="match status" value="1"/>
</dbReference>
<keyword evidence="3 6" id="KW-1133">Transmembrane helix</keyword>
<feature type="transmembrane region" description="Helical" evidence="6">
    <location>
        <begin position="311"/>
        <end position="329"/>
    </location>
</feature>
<evidence type="ECO:0000256" key="6">
    <source>
        <dbReference type="SAM" id="Phobius"/>
    </source>
</evidence>
<dbReference type="InterPro" id="IPR004837">
    <property type="entry name" value="NaCa_Exmemb"/>
</dbReference>
<keyword evidence="4 6" id="KW-0472">Membrane</keyword>
<feature type="transmembrane region" description="Helical" evidence="6">
    <location>
        <begin position="32"/>
        <end position="52"/>
    </location>
</feature>
<dbReference type="GO" id="GO:0006874">
    <property type="term" value="P:intracellular calcium ion homeostasis"/>
    <property type="evidence" value="ECO:0007669"/>
    <property type="project" value="TreeGrafter"/>
</dbReference>
<evidence type="ECO:0000313" key="8">
    <source>
        <dbReference type="EMBL" id="ELY52930.1"/>
    </source>
</evidence>
<keyword evidence="2 6" id="KW-0812">Transmembrane</keyword>
<dbReference type="GO" id="GO:0005886">
    <property type="term" value="C:plasma membrane"/>
    <property type="evidence" value="ECO:0007669"/>
    <property type="project" value="TreeGrafter"/>
</dbReference>
<feature type="domain" description="Sodium/calcium exchanger membrane region" evidence="7">
    <location>
        <begin position="8"/>
        <end position="144"/>
    </location>
</feature>
<evidence type="ECO:0000259" key="7">
    <source>
        <dbReference type="Pfam" id="PF01699"/>
    </source>
</evidence>
<dbReference type="STRING" id="1227498.C492_18650"/>
<feature type="transmembrane region" description="Helical" evidence="6">
    <location>
        <begin position="257"/>
        <end position="275"/>
    </location>
</feature>
<dbReference type="EMBL" id="AOIA01000152">
    <property type="protein sequence ID" value="ELY52930.1"/>
    <property type="molecule type" value="Genomic_DNA"/>
</dbReference>